<comment type="caution">
    <text evidence="1">The sequence shown here is derived from an EMBL/GenBank/DDBJ whole genome shotgun (WGS) entry which is preliminary data.</text>
</comment>
<gene>
    <name evidence="1" type="ORF">THRCLA_20582</name>
</gene>
<dbReference type="CDD" id="cd06561">
    <property type="entry name" value="AlkD_like"/>
    <property type="match status" value="1"/>
</dbReference>
<name>A0A1W0A5K3_9STRA</name>
<dbReference type="Gene3D" id="1.25.10.90">
    <property type="match status" value="1"/>
</dbReference>
<dbReference type="OrthoDB" id="10029550at2759"/>
<dbReference type="InterPro" id="IPR014825">
    <property type="entry name" value="DNA_alkylation"/>
</dbReference>
<organism evidence="1 2">
    <name type="scientific">Thraustotheca clavata</name>
    <dbReference type="NCBI Taxonomy" id="74557"/>
    <lineage>
        <taxon>Eukaryota</taxon>
        <taxon>Sar</taxon>
        <taxon>Stramenopiles</taxon>
        <taxon>Oomycota</taxon>
        <taxon>Saprolegniomycetes</taxon>
        <taxon>Saprolegniales</taxon>
        <taxon>Achlyaceae</taxon>
        <taxon>Thraustotheca</taxon>
    </lineage>
</organism>
<keyword evidence="2" id="KW-1185">Reference proteome</keyword>
<evidence type="ECO:0000313" key="1">
    <source>
        <dbReference type="EMBL" id="OQS05556.1"/>
    </source>
</evidence>
<dbReference type="EMBL" id="JNBS01000446">
    <property type="protein sequence ID" value="OQS05556.1"/>
    <property type="molecule type" value="Genomic_DNA"/>
</dbReference>
<accession>A0A1W0A5K3</accession>
<evidence type="ECO:0000313" key="2">
    <source>
        <dbReference type="Proteomes" id="UP000243217"/>
    </source>
</evidence>
<dbReference type="PANTHER" id="PTHR34070">
    <property type="entry name" value="ARMADILLO-TYPE FOLD"/>
    <property type="match status" value="1"/>
</dbReference>
<dbReference type="SUPFAM" id="SSF48371">
    <property type="entry name" value="ARM repeat"/>
    <property type="match status" value="1"/>
</dbReference>
<dbReference type="Pfam" id="PF08713">
    <property type="entry name" value="DNA_alkylation"/>
    <property type="match status" value="1"/>
</dbReference>
<dbReference type="PANTHER" id="PTHR34070:SF1">
    <property type="entry name" value="DNA ALKYLATION REPAIR PROTEIN"/>
    <property type="match status" value="1"/>
</dbReference>
<reference evidence="1 2" key="1">
    <citation type="journal article" date="2014" name="Genome Biol. Evol.">
        <title>The secreted proteins of Achlya hypogyna and Thraustotheca clavata identify the ancestral oomycete secretome and reveal gene acquisitions by horizontal gene transfer.</title>
        <authorList>
            <person name="Misner I."/>
            <person name="Blouin N."/>
            <person name="Leonard G."/>
            <person name="Richards T.A."/>
            <person name="Lane C.E."/>
        </authorList>
    </citation>
    <scope>NUCLEOTIDE SEQUENCE [LARGE SCALE GENOMIC DNA]</scope>
    <source>
        <strain evidence="1 2">ATCC 34112</strain>
    </source>
</reference>
<dbReference type="AlphaFoldDB" id="A0A1W0A5K3"/>
<proteinExistence type="predicted"/>
<dbReference type="InterPro" id="IPR016024">
    <property type="entry name" value="ARM-type_fold"/>
</dbReference>
<sequence length="294" mass="34179">MKRTSTRVSKRLEKTKEVNAVTSIVDSLIKVSSSSYATKVERFFLRSYCPKDIFVGIRVPTCRKIMQEYLETTSEKEVLELVKDDRHEMRLTGLLALAEIYQNPAKAPLWLDKLKDKDKVRLHVCELYLQHTKYCNNWDLVDCSCHKILGDALLRFHRDAMPVYSESQELTSLPNWYQNLLVSLDLWETRISIVLLLYIKAEDVNFALAICHYHISRFFESPELRCTLENEPFESLDLIHKALGWVLRECGKQDRAKLLEFLDNNASKAAKTTIRYATEHLPKTKAKSYISQAN</sequence>
<protein>
    <submittedName>
        <fullName evidence="1">DNA alkylation repair enzyme</fullName>
    </submittedName>
</protein>
<dbReference type="Proteomes" id="UP000243217">
    <property type="component" value="Unassembled WGS sequence"/>
</dbReference>